<keyword evidence="1" id="KW-0812">Transmembrane</keyword>
<proteinExistence type="predicted"/>
<evidence type="ECO:0000313" key="3">
    <source>
        <dbReference type="Proteomes" id="UP000051621"/>
    </source>
</evidence>
<dbReference type="EMBL" id="AZEF01000027">
    <property type="protein sequence ID" value="KRL01175.1"/>
    <property type="molecule type" value="Genomic_DNA"/>
</dbReference>
<name>A0A0R1LZV3_9LACO</name>
<feature type="transmembrane region" description="Helical" evidence="1">
    <location>
        <begin position="73"/>
        <end position="90"/>
    </location>
</feature>
<gene>
    <name evidence="2" type="ORF">FC81_GL001316</name>
</gene>
<dbReference type="STRING" id="1423731.FC81_GL001316"/>
<protein>
    <submittedName>
        <fullName evidence="2">Uncharacterized protein</fullName>
    </submittedName>
</protein>
<keyword evidence="1" id="KW-0472">Membrane</keyword>
<feature type="transmembrane region" description="Helical" evidence="1">
    <location>
        <begin position="96"/>
        <end position="114"/>
    </location>
</feature>
<evidence type="ECO:0000256" key="1">
    <source>
        <dbReference type="SAM" id="Phobius"/>
    </source>
</evidence>
<accession>A0A0R1LZV3</accession>
<comment type="caution">
    <text evidence="2">The sequence shown here is derived from an EMBL/GenBank/DDBJ whole genome shotgun (WGS) entry which is preliminary data.</text>
</comment>
<organism evidence="2 3">
    <name type="scientific">Liquorilactobacillus capillatus DSM 19910</name>
    <dbReference type="NCBI Taxonomy" id="1423731"/>
    <lineage>
        <taxon>Bacteria</taxon>
        <taxon>Bacillati</taxon>
        <taxon>Bacillota</taxon>
        <taxon>Bacilli</taxon>
        <taxon>Lactobacillales</taxon>
        <taxon>Lactobacillaceae</taxon>
        <taxon>Liquorilactobacillus</taxon>
    </lineage>
</organism>
<keyword evidence="3" id="KW-1185">Reference proteome</keyword>
<reference evidence="2 3" key="1">
    <citation type="journal article" date="2015" name="Genome Announc.">
        <title>Expanding the biotechnology potential of lactobacilli through comparative genomics of 213 strains and associated genera.</title>
        <authorList>
            <person name="Sun Z."/>
            <person name="Harris H.M."/>
            <person name="McCann A."/>
            <person name="Guo C."/>
            <person name="Argimon S."/>
            <person name="Zhang W."/>
            <person name="Yang X."/>
            <person name="Jeffery I.B."/>
            <person name="Cooney J.C."/>
            <person name="Kagawa T.F."/>
            <person name="Liu W."/>
            <person name="Song Y."/>
            <person name="Salvetti E."/>
            <person name="Wrobel A."/>
            <person name="Rasinkangas P."/>
            <person name="Parkhill J."/>
            <person name="Rea M.C."/>
            <person name="O'Sullivan O."/>
            <person name="Ritari J."/>
            <person name="Douillard F.P."/>
            <person name="Paul Ross R."/>
            <person name="Yang R."/>
            <person name="Briner A.E."/>
            <person name="Felis G.E."/>
            <person name="de Vos W.M."/>
            <person name="Barrangou R."/>
            <person name="Klaenhammer T.R."/>
            <person name="Caufield P.W."/>
            <person name="Cui Y."/>
            <person name="Zhang H."/>
            <person name="O'Toole P.W."/>
        </authorList>
    </citation>
    <scope>NUCLEOTIDE SEQUENCE [LARGE SCALE GENOMIC DNA]</scope>
    <source>
        <strain evidence="2 3">DSM 19910</strain>
    </source>
</reference>
<dbReference type="PATRIC" id="fig|1423731.3.peg.1354"/>
<dbReference type="AlphaFoldDB" id="A0A0R1LZV3"/>
<sequence>MLVGILSMIYVLKDLCFKMLIKLYQQQGYTTQSITKLVNTAIMPLIVVVTILLILTGLLALISNLFFFGQPYFILRITMNMISILMPFLYESNTWFLFYELLTCSIFFIYLYILSKDSCDDKVKFDIF</sequence>
<keyword evidence="1" id="KW-1133">Transmembrane helix</keyword>
<dbReference type="Proteomes" id="UP000051621">
    <property type="component" value="Unassembled WGS sequence"/>
</dbReference>
<evidence type="ECO:0000313" key="2">
    <source>
        <dbReference type="EMBL" id="KRL01175.1"/>
    </source>
</evidence>
<feature type="transmembrane region" description="Helical" evidence="1">
    <location>
        <begin position="41"/>
        <end position="61"/>
    </location>
</feature>